<comment type="similarity">
    <text evidence="1 5">Belongs to the 5'-nucleotidase family.</text>
</comment>
<dbReference type="InterPro" id="IPR004843">
    <property type="entry name" value="Calcineurin-like_PHP"/>
</dbReference>
<dbReference type="GO" id="GO:0008768">
    <property type="term" value="F:UDP-sugar diphosphatase activity"/>
    <property type="evidence" value="ECO:0007669"/>
    <property type="project" value="UniProtKB-EC"/>
</dbReference>
<comment type="caution">
    <text evidence="8">The sequence shown here is derived from an EMBL/GenBank/DDBJ whole genome shotgun (WGS) entry which is preliminary data.</text>
</comment>
<dbReference type="OrthoDB" id="9803927at2"/>
<dbReference type="EC" id="3.1.3.5" evidence="8"/>
<dbReference type="GO" id="GO:0000166">
    <property type="term" value="F:nucleotide binding"/>
    <property type="evidence" value="ECO:0007669"/>
    <property type="project" value="UniProtKB-KW"/>
</dbReference>
<keyword evidence="2" id="KW-0479">Metal-binding</keyword>
<dbReference type="GO" id="GO:0008253">
    <property type="term" value="F:5'-nucleotidase activity"/>
    <property type="evidence" value="ECO:0007669"/>
    <property type="project" value="UniProtKB-EC"/>
</dbReference>
<dbReference type="InterPro" id="IPR006179">
    <property type="entry name" value="5_nucleotidase/apyrase"/>
</dbReference>
<feature type="chain" id="PRO_5005105813" evidence="5">
    <location>
        <begin position="29"/>
        <end position="523"/>
    </location>
</feature>
<dbReference type="InterPro" id="IPR036907">
    <property type="entry name" value="5'-Nucleotdase_C_sf"/>
</dbReference>
<keyword evidence="9" id="KW-1185">Reference proteome</keyword>
<dbReference type="SUPFAM" id="SSF55816">
    <property type="entry name" value="5'-nucleotidase (syn. UDP-sugar hydrolase), C-terminal domain"/>
    <property type="match status" value="1"/>
</dbReference>
<evidence type="ECO:0000256" key="1">
    <source>
        <dbReference type="ARBA" id="ARBA00006654"/>
    </source>
</evidence>
<dbReference type="STRING" id="1137799.GZ78_23015"/>
<name>A0A081NCG4_9GAMM</name>
<dbReference type="GO" id="GO:0030288">
    <property type="term" value="C:outer membrane-bounded periplasmic space"/>
    <property type="evidence" value="ECO:0007669"/>
    <property type="project" value="TreeGrafter"/>
</dbReference>
<evidence type="ECO:0000256" key="5">
    <source>
        <dbReference type="RuleBase" id="RU362119"/>
    </source>
</evidence>
<evidence type="ECO:0000256" key="4">
    <source>
        <dbReference type="ARBA" id="ARBA00022741"/>
    </source>
</evidence>
<dbReference type="NCBIfam" id="NF007109">
    <property type="entry name" value="PRK09558.1"/>
    <property type="match status" value="1"/>
</dbReference>
<dbReference type="PROSITE" id="PS00786">
    <property type="entry name" value="5_NUCLEOTIDASE_2"/>
    <property type="match status" value="1"/>
</dbReference>
<dbReference type="EMBL" id="JOKH01000006">
    <property type="protein sequence ID" value="KEQ16137.1"/>
    <property type="molecule type" value="Genomic_DNA"/>
</dbReference>
<dbReference type="eggNOG" id="COG0737">
    <property type="taxonomic scope" value="Bacteria"/>
</dbReference>
<evidence type="ECO:0000256" key="2">
    <source>
        <dbReference type="ARBA" id="ARBA00022723"/>
    </source>
</evidence>
<accession>A0A081NCG4</accession>
<evidence type="ECO:0000313" key="9">
    <source>
        <dbReference type="Proteomes" id="UP000028073"/>
    </source>
</evidence>
<evidence type="ECO:0000313" key="8">
    <source>
        <dbReference type="EMBL" id="KEQ16137.1"/>
    </source>
</evidence>
<proteinExistence type="inferred from homology"/>
<dbReference type="InterPro" id="IPR029052">
    <property type="entry name" value="Metallo-depent_PP-like"/>
</dbReference>
<dbReference type="EC" id="3.6.1.45" evidence="8"/>
<keyword evidence="3 5" id="KW-0732">Signal</keyword>
<dbReference type="PROSITE" id="PS00785">
    <property type="entry name" value="5_NUCLEOTIDASE_1"/>
    <property type="match status" value="1"/>
</dbReference>
<keyword evidence="4 5" id="KW-0547">Nucleotide-binding</keyword>
<evidence type="ECO:0000259" key="7">
    <source>
        <dbReference type="Pfam" id="PF02872"/>
    </source>
</evidence>
<feature type="signal peptide" evidence="5">
    <location>
        <begin position="1"/>
        <end position="28"/>
    </location>
</feature>
<dbReference type="SUPFAM" id="SSF56300">
    <property type="entry name" value="Metallo-dependent phosphatases"/>
    <property type="match status" value="1"/>
</dbReference>
<reference evidence="8 9" key="1">
    <citation type="submission" date="2014-06" db="EMBL/GenBank/DDBJ databases">
        <title>Whole Genome Sequences of Three Symbiotic Endozoicomonas Bacteria.</title>
        <authorList>
            <person name="Neave M.J."/>
            <person name="Apprill A."/>
            <person name="Voolstra C.R."/>
        </authorList>
    </citation>
    <scope>NUCLEOTIDE SEQUENCE [LARGE SCALE GENOMIC DNA]</scope>
    <source>
        <strain evidence="8 9">DSM 25634</strain>
    </source>
</reference>
<keyword evidence="5 8" id="KW-0378">Hydrolase</keyword>
<dbReference type="AlphaFoldDB" id="A0A081NCG4"/>
<sequence>MQVLRHGMKLFTATALALSISGCSLVQTQPEVSYQQDKTYKLTILHTNDHHGHFWQDRKGRYGMAARMTLVNQIREEVQAEGGNVLLLSGGDINTGVPESDLQDAVPDFMGMNLLGYDAMAVGNHEFDNPRAILDMQKDLAKFPFLSANIIDDKTGEPLFKPYTLIDVNGLRVAIMGLTTTDTPKQTSPENVTGLTFQEPVDVASRLVPELEKKADVIIASTHMGHYVDANFGVNAPGDVTLARNVDGIDLIVGGHSQDPLFKPDQQNGTYIVQAQEWGKFVGRADFEFKNGDLTLVDYKLIAVNPKNAEVKIAQDPAMVELLEPYQKKGAKLVEEKVGTVDQRLLGERKEVRFEPTNLGTLLTEAFMAKTGADFAVMNGGGIRASIDEGEITYKDVLTVLPFGNTLTTVEMNGQEVLDYLAVVAAKPTNSGAFAHFSGIEMMINDGKVSDVKVAGDKIDTDKTYKMAILSFSAGGGDKYPKLTDKVGFVDTGFLDADVLKEYVENNSPLKVANHKPEGVVRQ</sequence>
<dbReference type="PRINTS" id="PR01607">
    <property type="entry name" value="APYRASEFAMLY"/>
</dbReference>
<dbReference type="PANTHER" id="PTHR11575">
    <property type="entry name" value="5'-NUCLEOTIDASE-RELATED"/>
    <property type="match status" value="1"/>
</dbReference>
<dbReference type="Gene3D" id="3.90.780.10">
    <property type="entry name" value="5'-Nucleotidase, C-terminal domain"/>
    <property type="match status" value="1"/>
</dbReference>
<organism evidence="8 9">
    <name type="scientific">Endozoicomonas numazuensis</name>
    <dbReference type="NCBI Taxonomy" id="1137799"/>
    <lineage>
        <taxon>Bacteria</taxon>
        <taxon>Pseudomonadati</taxon>
        <taxon>Pseudomonadota</taxon>
        <taxon>Gammaproteobacteria</taxon>
        <taxon>Oceanospirillales</taxon>
        <taxon>Endozoicomonadaceae</taxon>
        <taxon>Endozoicomonas</taxon>
    </lineage>
</organism>
<dbReference type="Pfam" id="PF02872">
    <property type="entry name" value="5_nucleotid_C"/>
    <property type="match status" value="1"/>
</dbReference>
<evidence type="ECO:0000259" key="6">
    <source>
        <dbReference type="Pfam" id="PF00149"/>
    </source>
</evidence>
<dbReference type="PANTHER" id="PTHR11575:SF46">
    <property type="entry name" value="PROTEIN USHA"/>
    <property type="match status" value="1"/>
</dbReference>
<dbReference type="Proteomes" id="UP000028073">
    <property type="component" value="Unassembled WGS sequence"/>
</dbReference>
<dbReference type="Gene3D" id="3.60.21.10">
    <property type="match status" value="1"/>
</dbReference>
<feature type="domain" description="Calcineurin-like phosphoesterase" evidence="6">
    <location>
        <begin position="42"/>
        <end position="257"/>
    </location>
</feature>
<dbReference type="InterPro" id="IPR006146">
    <property type="entry name" value="5'-Nucleotdase_CS"/>
</dbReference>
<gene>
    <name evidence="8" type="primary">ushA</name>
    <name evidence="8" type="ORF">GZ78_23015</name>
</gene>
<dbReference type="PROSITE" id="PS51257">
    <property type="entry name" value="PROKAR_LIPOPROTEIN"/>
    <property type="match status" value="1"/>
</dbReference>
<feature type="domain" description="5'-Nucleotidase C-terminal" evidence="7">
    <location>
        <begin position="338"/>
        <end position="484"/>
    </location>
</feature>
<dbReference type="RefSeq" id="WP_051786449.1">
    <property type="nucleotide sequence ID" value="NZ_JOKH01000006.1"/>
</dbReference>
<evidence type="ECO:0000256" key="3">
    <source>
        <dbReference type="ARBA" id="ARBA00022729"/>
    </source>
</evidence>
<dbReference type="GO" id="GO:0046872">
    <property type="term" value="F:metal ion binding"/>
    <property type="evidence" value="ECO:0007669"/>
    <property type="project" value="UniProtKB-KW"/>
</dbReference>
<dbReference type="GO" id="GO:0009166">
    <property type="term" value="P:nucleotide catabolic process"/>
    <property type="evidence" value="ECO:0007669"/>
    <property type="project" value="InterPro"/>
</dbReference>
<dbReference type="Pfam" id="PF00149">
    <property type="entry name" value="Metallophos"/>
    <property type="match status" value="1"/>
</dbReference>
<protein>
    <submittedName>
        <fullName evidence="8">5'-nucleotidase</fullName>
        <ecNumber evidence="8">3.1.3.5</ecNumber>
        <ecNumber evidence="8">3.6.1.45</ecNumber>
    </submittedName>
</protein>
<dbReference type="InterPro" id="IPR008334">
    <property type="entry name" value="5'-Nucleotdase_C"/>
</dbReference>